<accession>A0A167DBZ2</accession>
<dbReference type="GeneID" id="30032762"/>
<dbReference type="SMR" id="A0A167DBZ2"/>
<dbReference type="GO" id="GO:0070936">
    <property type="term" value="P:protein K48-linked ubiquitination"/>
    <property type="evidence" value="ECO:0007669"/>
    <property type="project" value="EnsemblFungi"/>
</dbReference>
<evidence type="ECO:0000256" key="12">
    <source>
        <dbReference type="SAM" id="MobiDB-lite"/>
    </source>
</evidence>
<dbReference type="PROSITE" id="PS51698">
    <property type="entry name" value="U_BOX"/>
    <property type="match status" value="1"/>
</dbReference>
<dbReference type="Proteomes" id="UP000189580">
    <property type="component" value="Chromosome a"/>
</dbReference>
<dbReference type="InterPro" id="IPR019474">
    <property type="entry name" value="Ub_conjug_fac_E4_core"/>
</dbReference>
<dbReference type="Pfam" id="PF10408">
    <property type="entry name" value="Ufd2P_core"/>
    <property type="match status" value="1"/>
</dbReference>
<gene>
    <name evidence="14" type="primary">UFD2</name>
    <name evidence="14" type="ORF">AWJ20_1007</name>
</gene>
<organism evidence="14 15">
    <name type="scientific">Sugiyamaella lignohabitans</name>
    <dbReference type="NCBI Taxonomy" id="796027"/>
    <lineage>
        <taxon>Eukaryota</taxon>
        <taxon>Fungi</taxon>
        <taxon>Dikarya</taxon>
        <taxon>Ascomycota</taxon>
        <taxon>Saccharomycotina</taxon>
        <taxon>Dipodascomycetes</taxon>
        <taxon>Dipodascales</taxon>
        <taxon>Trichomonascaceae</taxon>
        <taxon>Sugiyamaella</taxon>
    </lineage>
</organism>
<dbReference type="InterPro" id="IPR045132">
    <property type="entry name" value="UBE4"/>
</dbReference>
<feature type="domain" description="U-box" evidence="13">
    <location>
        <begin position="1021"/>
        <end position="1095"/>
    </location>
</feature>
<dbReference type="GO" id="GO:0036503">
    <property type="term" value="P:ERAD pathway"/>
    <property type="evidence" value="ECO:0007669"/>
    <property type="project" value="EnsemblFungi"/>
</dbReference>
<protein>
    <recommendedName>
        <fullName evidence="6">RING-type E3 ubiquitin transferase</fullName>
        <ecNumber evidence="6">2.3.2.27</ecNumber>
    </recommendedName>
</protein>
<dbReference type="UniPathway" id="UPA00143"/>
<keyword evidence="10" id="KW-0539">Nucleus</keyword>
<evidence type="ECO:0000313" key="14">
    <source>
        <dbReference type="EMBL" id="ANB12739.1"/>
    </source>
</evidence>
<name>A0A167DBZ2_9ASCO</name>
<evidence type="ECO:0000256" key="5">
    <source>
        <dbReference type="ARBA" id="ARBA00007434"/>
    </source>
</evidence>
<dbReference type="GO" id="GO:0034450">
    <property type="term" value="F:ubiquitin-ubiquitin ligase activity"/>
    <property type="evidence" value="ECO:0007669"/>
    <property type="project" value="EnsemblFungi"/>
</dbReference>
<dbReference type="InterPro" id="IPR013083">
    <property type="entry name" value="Znf_RING/FYVE/PHD"/>
</dbReference>
<feature type="compositionally biased region" description="Basic and acidic residues" evidence="12">
    <location>
        <begin position="862"/>
        <end position="871"/>
    </location>
</feature>
<keyword evidence="15" id="KW-1185">Reference proteome</keyword>
<sequence>MSNDADEGPLGFDRVRSVTDNVQIRRKRLQKLGGSSSSSSVASGAENKAVAGASPTVNSQPTIPSPVIKAQTASTSSPATSIESSPAGSSTPSVSVPASIPHSTPATTPAAATPAVTTRPQMSWKEWQNKTIQDVLQVSLTPRSDYCVLQSVADELSSENAELVFTKELLDQVFWSRLTEQKCLPSVFDYLLGCWTRAASSRRLLKPKHGVNPPDYEEKLSLLNEIQNFSVNFAVISGTADADEGTGLYSNIGERLLSKASSNRSPLPWEFIDAVIARAEEQELTTVLLGGVFSQLTKLGAKIFPPDLTTTLIDYRPYFTVLENLTSIKLVASSLPLLDNFEISEKTVVPPPPTPPSNPPVPSVHPTEASQIITNTILGPFFATSPIDPPFCWGNFTNPEIMSQPEIDRVAIDIRAELKVVQERLFFICDKIVRASPASRQALLEYFGKILDLNHRRTAMQVDPKTVSPDGFMLNITYVLTKFSEPFADLYGTKLDKISKDYYSHDPVLDISEETKIASDIQASNEYYKVSASTTNVNFISHCFFLTLGYFHYGLGGTIQSSSRLKNIIEDLKHHIARIEAELPRFENTPRINFIKNALDNARLQLRQAQGLRISSQCVLYDMDQQSVYLEMAAFQLMFLIHVASLSQYPPASNLALPFQNNIGPDIFINYPEYLIEAPISLALYISRYLPHILVKNSHTHVPLVNFCVTFLSNTGYIKNPYLKAKLVELLFYGSIDYQNGQKGYFVNIFDSDPLCHKHLLHSLMNFYIEVEQTGASSQFYDKFNTRYYISQIIKCIWANSIYRANLAKESEQDVDFFVHFVALLLNDATYLLDESLAKLGEIHKLQKELPAVASPEEDQETTEKRGQLEQAEKHATSYMQLTNQTVVLLNLFTSAIPKAFVTPEIVDRFAAMLNYNLTALVGPKCRELKVQNPEKYGFNPRELLSRIVDVYLNLQKEEPFIKAVARDGRSYNPANFDRAVSVLGRWVLKSPAELQTLSQLREAAELVKQEDEQGELELGDIPDEFLDPLMYTLMEEPVILPSSKVTIDLGTIKSHLLSDAKDPFNRAPLTIEQVIPNTELKEKIQAFKREQREKYLAARSNMDTSS</sequence>
<evidence type="ECO:0000313" key="15">
    <source>
        <dbReference type="Proteomes" id="UP000189580"/>
    </source>
</evidence>
<keyword evidence="11" id="KW-0175">Coiled coil</keyword>
<dbReference type="GO" id="GO:0005737">
    <property type="term" value="C:cytoplasm"/>
    <property type="evidence" value="ECO:0007669"/>
    <property type="project" value="UniProtKB-SubCell"/>
</dbReference>
<evidence type="ECO:0000256" key="10">
    <source>
        <dbReference type="ARBA" id="ARBA00023242"/>
    </source>
</evidence>
<dbReference type="AlphaFoldDB" id="A0A167DBZ2"/>
<dbReference type="PANTHER" id="PTHR13931:SF2">
    <property type="entry name" value="UBIQUITIN CONJUGATION FACTOR E4 B"/>
    <property type="match status" value="1"/>
</dbReference>
<keyword evidence="14" id="KW-0436">Ligase</keyword>
<dbReference type="FunFam" id="3.30.40.10:FF:000055">
    <property type="entry name" value="Ubiquitin conjugation factor e4 a"/>
    <property type="match status" value="1"/>
</dbReference>
<feature type="compositionally biased region" description="Low complexity" evidence="12">
    <location>
        <begin position="72"/>
        <end position="120"/>
    </location>
</feature>
<dbReference type="GO" id="GO:0000151">
    <property type="term" value="C:ubiquitin ligase complex"/>
    <property type="evidence" value="ECO:0007669"/>
    <property type="project" value="InterPro"/>
</dbReference>
<evidence type="ECO:0000256" key="11">
    <source>
        <dbReference type="SAM" id="Coils"/>
    </source>
</evidence>
<comment type="pathway">
    <text evidence="4">Protein modification; protein ubiquitination.</text>
</comment>
<feature type="region of interest" description="Disordered" evidence="12">
    <location>
        <begin position="1"/>
        <end position="121"/>
    </location>
</feature>
<dbReference type="KEGG" id="slb:AWJ20_1007"/>
<dbReference type="GO" id="GO:0016874">
    <property type="term" value="F:ligase activity"/>
    <property type="evidence" value="ECO:0007669"/>
    <property type="project" value="UniProtKB-KW"/>
</dbReference>
<dbReference type="Gene3D" id="3.30.40.10">
    <property type="entry name" value="Zinc/RING finger domain, C3HC4 (zinc finger)"/>
    <property type="match status" value="1"/>
</dbReference>
<dbReference type="GO" id="GO:0005634">
    <property type="term" value="C:nucleus"/>
    <property type="evidence" value="ECO:0007669"/>
    <property type="project" value="UniProtKB-SubCell"/>
</dbReference>
<feature type="region of interest" description="Disordered" evidence="12">
    <location>
        <begin position="851"/>
        <end position="871"/>
    </location>
</feature>
<feature type="coiled-coil region" evidence="11">
    <location>
        <begin position="562"/>
        <end position="612"/>
    </location>
</feature>
<comment type="similarity">
    <text evidence="5">Belongs to the ubiquitin conjugation factor E4 family.</text>
</comment>
<dbReference type="GO" id="GO:0071361">
    <property type="term" value="P:cellular response to ethanol"/>
    <property type="evidence" value="ECO:0007669"/>
    <property type="project" value="EnsemblFungi"/>
</dbReference>
<comment type="subcellular location">
    <subcellularLocation>
        <location evidence="3">Cytoplasm</location>
    </subcellularLocation>
    <subcellularLocation>
        <location evidence="2">Nucleus</location>
    </subcellularLocation>
</comment>
<dbReference type="EMBL" id="CP014501">
    <property type="protein sequence ID" value="ANB12739.1"/>
    <property type="molecule type" value="Genomic_DNA"/>
</dbReference>
<feature type="compositionally biased region" description="Low complexity" evidence="12">
    <location>
        <begin position="33"/>
        <end position="45"/>
    </location>
</feature>
<keyword evidence="8" id="KW-0808">Transferase</keyword>
<keyword evidence="9" id="KW-0833">Ubl conjugation pathway</keyword>
<dbReference type="CDD" id="cd16657">
    <property type="entry name" value="RING-Ubox_UBE4A"/>
    <property type="match status" value="1"/>
</dbReference>
<dbReference type="SMART" id="SM00504">
    <property type="entry name" value="Ubox"/>
    <property type="match status" value="1"/>
</dbReference>
<dbReference type="GO" id="GO:0031398">
    <property type="term" value="P:positive regulation of protein ubiquitination"/>
    <property type="evidence" value="ECO:0007669"/>
    <property type="project" value="EnsemblFungi"/>
</dbReference>
<keyword evidence="7" id="KW-0963">Cytoplasm</keyword>
<dbReference type="PANTHER" id="PTHR13931">
    <property type="entry name" value="UBIQUITINATION FACTOR E4"/>
    <property type="match status" value="1"/>
</dbReference>
<evidence type="ECO:0000256" key="8">
    <source>
        <dbReference type="ARBA" id="ARBA00022679"/>
    </source>
</evidence>
<evidence type="ECO:0000256" key="6">
    <source>
        <dbReference type="ARBA" id="ARBA00012483"/>
    </source>
</evidence>
<dbReference type="SUPFAM" id="SSF57850">
    <property type="entry name" value="RING/U-box"/>
    <property type="match status" value="1"/>
</dbReference>
<dbReference type="OrthoDB" id="20295at2759"/>
<evidence type="ECO:0000256" key="3">
    <source>
        <dbReference type="ARBA" id="ARBA00004496"/>
    </source>
</evidence>
<dbReference type="EC" id="2.3.2.27" evidence="6"/>
<comment type="catalytic activity">
    <reaction evidence="1">
        <text>S-ubiquitinyl-[E2 ubiquitin-conjugating enzyme]-L-cysteine + [acceptor protein]-L-lysine = [E2 ubiquitin-conjugating enzyme]-L-cysteine + N(6)-ubiquitinyl-[acceptor protein]-L-lysine.</text>
        <dbReference type="EC" id="2.3.2.27"/>
    </reaction>
</comment>
<evidence type="ECO:0000259" key="13">
    <source>
        <dbReference type="PROSITE" id="PS51698"/>
    </source>
</evidence>
<proteinExistence type="inferred from homology"/>
<dbReference type="InterPro" id="IPR003613">
    <property type="entry name" value="Ubox_domain"/>
</dbReference>
<dbReference type="GO" id="GO:0006511">
    <property type="term" value="P:ubiquitin-dependent protein catabolic process"/>
    <property type="evidence" value="ECO:0007669"/>
    <property type="project" value="EnsemblFungi"/>
</dbReference>
<evidence type="ECO:0000256" key="9">
    <source>
        <dbReference type="ARBA" id="ARBA00022786"/>
    </source>
</evidence>
<evidence type="ECO:0000256" key="7">
    <source>
        <dbReference type="ARBA" id="ARBA00022490"/>
    </source>
</evidence>
<dbReference type="Pfam" id="PF04564">
    <property type="entry name" value="U-box"/>
    <property type="match status" value="1"/>
</dbReference>
<dbReference type="RefSeq" id="XP_018735216.1">
    <property type="nucleotide sequence ID" value="XM_018877855.1"/>
</dbReference>
<evidence type="ECO:0000256" key="4">
    <source>
        <dbReference type="ARBA" id="ARBA00004906"/>
    </source>
</evidence>
<evidence type="ECO:0000256" key="2">
    <source>
        <dbReference type="ARBA" id="ARBA00004123"/>
    </source>
</evidence>
<evidence type="ECO:0000256" key="1">
    <source>
        <dbReference type="ARBA" id="ARBA00000900"/>
    </source>
</evidence>
<reference evidence="14 15" key="1">
    <citation type="submission" date="2016-02" db="EMBL/GenBank/DDBJ databases">
        <title>Complete genome sequence and transcriptome regulation of the pentose utilising yeast Sugiyamaella lignohabitans.</title>
        <authorList>
            <person name="Bellasio M."/>
            <person name="Peymann A."/>
            <person name="Valli M."/>
            <person name="Sipitzky M."/>
            <person name="Graf A."/>
            <person name="Sauer M."/>
            <person name="Marx H."/>
            <person name="Mattanovich D."/>
        </authorList>
    </citation>
    <scope>NUCLEOTIDE SEQUENCE [LARGE SCALE GENOMIC DNA]</scope>
    <source>
        <strain evidence="14 15">CBS 10342</strain>
    </source>
</reference>